<reference evidence="4 5" key="2">
    <citation type="submission" date="2020-02" db="EMBL/GenBank/DDBJ databases">
        <title>Erythrobacter dongmakensis sp. nov., isolated from a tidal mudflat.</title>
        <authorList>
            <person name="Kim I.S."/>
        </authorList>
    </citation>
    <scope>NUCLEOTIDE SEQUENCE [LARGE SCALE GENOMIC DNA]</scope>
    <source>
        <strain evidence="4 5">GH3-10</strain>
    </source>
</reference>
<feature type="compositionally biased region" description="Basic and acidic residues" evidence="3">
    <location>
        <begin position="516"/>
        <end position="529"/>
    </location>
</feature>
<keyword evidence="1" id="KW-0479">Metal-binding</keyword>
<dbReference type="Gene3D" id="2.160.20.10">
    <property type="entry name" value="Single-stranded right-handed beta-helix, Pectin lyase-like"/>
    <property type="match status" value="1"/>
</dbReference>
<dbReference type="PROSITE" id="PS51257">
    <property type="entry name" value="PROKAR_LIPOPROTEIN"/>
    <property type="match status" value="1"/>
</dbReference>
<comment type="caution">
    <text evidence="4">The sequence shown here is derived from an EMBL/GenBank/DDBJ whole genome shotgun (WGS) entry which is preliminary data.</text>
</comment>
<evidence type="ECO:0000313" key="5">
    <source>
        <dbReference type="Proteomes" id="UP000461409"/>
    </source>
</evidence>
<dbReference type="PANTHER" id="PTHR42970">
    <property type="entry name" value="PECTATE LYASE C-RELATED"/>
    <property type="match status" value="1"/>
</dbReference>
<keyword evidence="5" id="KW-1185">Reference proteome</keyword>
<dbReference type="PANTHER" id="PTHR42970:SF1">
    <property type="entry name" value="PECTATE LYASE C-RELATED"/>
    <property type="match status" value="1"/>
</dbReference>
<dbReference type="InterPro" id="IPR012334">
    <property type="entry name" value="Pectin_lyas_fold"/>
</dbReference>
<feature type="compositionally biased region" description="Low complexity" evidence="3">
    <location>
        <begin position="38"/>
        <end position="51"/>
    </location>
</feature>
<gene>
    <name evidence="4" type="ORF">GRF63_06640</name>
</gene>
<accession>A0A844XCT9</accession>
<dbReference type="InterPro" id="IPR011050">
    <property type="entry name" value="Pectin_lyase_fold/virulence"/>
</dbReference>
<evidence type="ECO:0008006" key="6">
    <source>
        <dbReference type="Google" id="ProtNLM"/>
    </source>
</evidence>
<dbReference type="InterPro" id="IPR052063">
    <property type="entry name" value="Polysaccharide_Lyase_1"/>
</dbReference>
<sequence>MEDEFRAAPVDMVRSLRGRLGFVTLALALLSACGGDDSSPSTPTSLATATPTPSPSPTPTPTPTSAQSTAGAAAFADPDNGSIPEASRHPLAFPTAIGFGAQASVRSPNAVVYRINSLADTADPNDGKITLRECALALQVSSPYSIPAGRPRYCVFDVSGQIVIQSAMRITVDGLYIAGQTSPRGIEVVRGKGLVDAPLFYTRRQDDTIVRHIRFRYGNHTDAPSSNGDSVRIGESQRQILDHVTAMFGTDESLDAVCTDCTIQFSMIGPNLCRDAGHDPGAYHCKTFFMKPANRATIAYNLSQHGDERGANIAGGVSPSPTGTTGQIDFIGNTVYNFISEPGLISNQFGTVFLNWVSNSHMEGVLSQDRPESFFPALFDRATDTSFGFKVFREGNKSRRGFGAYPGSTISSGVYANDWVYAPGINDNFLRPWMLTDARTAQRTVIDQAGALLCRSGRCRDNVDAAYIKDLQTCDSAPYLFQNGFTSGNPADYGGFAKITAGVDALADKDNDGMPDAWENKYKNTDANKSDANADADGDGYPNIEEYLNMLANDHTRYGSGKFFNTSAKLPAANCGR</sequence>
<feature type="compositionally biased region" description="Pro residues" evidence="3">
    <location>
        <begin position="52"/>
        <end position="62"/>
    </location>
</feature>
<dbReference type="EMBL" id="WUBR01000001">
    <property type="protein sequence ID" value="MWV27579.1"/>
    <property type="molecule type" value="Genomic_DNA"/>
</dbReference>
<reference evidence="4 5" key="1">
    <citation type="submission" date="2019-12" db="EMBL/GenBank/DDBJ databases">
        <authorList>
            <person name="Lee S.D."/>
        </authorList>
    </citation>
    <scope>NUCLEOTIDE SEQUENCE [LARGE SCALE GENOMIC DNA]</scope>
    <source>
        <strain evidence="4 5">GH3-10</strain>
    </source>
</reference>
<keyword evidence="2" id="KW-0325">Glycoprotein</keyword>
<feature type="region of interest" description="Disordered" evidence="3">
    <location>
        <begin position="34"/>
        <end position="87"/>
    </location>
</feature>
<dbReference type="Proteomes" id="UP000461409">
    <property type="component" value="Unassembled WGS sequence"/>
</dbReference>
<protein>
    <recommendedName>
        <fullName evidence="6">Pectate lyase</fullName>
    </recommendedName>
</protein>
<dbReference type="AlphaFoldDB" id="A0A844XCT9"/>
<dbReference type="RefSeq" id="WP_160485135.1">
    <property type="nucleotide sequence ID" value="NZ_WUBR01000001.1"/>
</dbReference>
<evidence type="ECO:0000256" key="2">
    <source>
        <dbReference type="ARBA" id="ARBA00023180"/>
    </source>
</evidence>
<name>A0A844XCT9_9SPHN</name>
<feature type="region of interest" description="Disordered" evidence="3">
    <location>
        <begin position="516"/>
        <end position="538"/>
    </location>
</feature>
<evidence type="ECO:0000256" key="3">
    <source>
        <dbReference type="SAM" id="MobiDB-lite"/>
    </source>
</evidence>
<evidence type="ECO:0000256" key="1">
    <source>
        <dbReference type="ARBA" id="ARBA00022723"/>
    </source>
</evidence>
<proteinExistence type="predicted"/>
<evidence type="ECO:0000313" key="4">
    <source>
        <dbReference type="EMBL" id="MWV27579.1"/>
    </source>
</evidence>
<dbReference type="GO" id="GO:0046872">
    <property type="term" value="F:metal ion binding"/>
    <property type="evidence" value="ECO:0007669"/>
    <property type="project" value="UniProtKB-KW"/>
</dbReference>
<organism evidence="4 5">
    <name type="scientific">Aurantiacibacter rhizosphaerae</name>
    <dbReference type="NCBI Taxonomy" id="2691582"/>
    <lineage>
        <taxon>Bacteria</taxon>
        <taxon>Pseudomonadati</taxon>
        <taxon>Pseudomonadota</taxon>
        <taxon>Alphaproteobacteria</taxon>
        <taxon>Sphingomonadales</taxon>
        <taxon>Erythrobacteraceae</taxon>
        <taxon>Aurantiacibacter</taxon>
    </lineage>
</organism>
<dbReference type="SUPFAM" id="SSF51126">
    <property type="entry name" value="Pectin lyase-like"/>
    <property type="match status" value="1"/>
</dbReference>
<feature type="compositionally biased region" description="Low complexity" evidence="3">
    <location>
        <begin position="63"/>
        <end position="76"/>
    </location>
</feature>